<evidence type="ECO:0000313" key="2">
    <source>
        <dbReference type="EMBL" id="AOZ06018.1"/>
    </source>
</evidence>
<feature type="compositionally biased region" description="Basic residues" evidence="1">
    <location>
        <begin position="94"/>
        <end position="122"/>
    </location>
</feature>
<reference evidence="2 3" key="1">
    <citation type="submission" date="2016-10" db="EMBL/GenBank/DDBJ databases">
        <title>Complete genome sequences of three Cupriavidus strains isolated from various Malaysian environments.</title>
        <authorList>
            <person name="Abdullah A.A.-A."/>
            <person name="Shafie N.A.H."/>
            <person name="Lau N.S."/>
        </authorList>
    </citation>
    <scope>NUCLEOTIDE SEQUENCE [LARGE SCALE GENOMIC DNA]</scope>
    <source>
        <strain evidence="2 3">USMAA1020</strain>
    </source>
</reference>
<accession>A0ABM6F3P8</accession>
<protein>
    <submittedName>
        <fullName evidence="2">Uncharacterized protein</fullName>
    </submittedName>
</protein>
<sequence length="122" mass="13148">MEDQAMTASRKKTPDGQHAEPRRPGGQRARSQTDAQAGGKRSTYQESVDDALEMTFPASDPVSTSPAMHPVRRTQTGRDEVDWHLQPGSERPPARHKGGHKAGHKGGNKAGHKGGNKGGIHR</sequence>
<evidence type="ECO:0000256" key="1">
    <source>
        <dbReference type="SAM" id="MobiDB-lite"/>
    </source>
</evidence>
<keyword evidence="3" id="KW-1185">Reference proteome</keyword>
<evidence type="ECO:0000313" key="3">
    <source>
        <dbReference type="Proteomes" id="UP000177515"/>
    </source>
</evidence>
<feature type="region of interest" description="Disordered" evidence="1">
    <location>
        <begin position="1"/>
        <end position="122"/>
    </location>
</feature>
<gene>
    <name evidence="2" type="ORF">BKK80_09375</name>
</gene>
<organism evidence="2 3">
    <name type="scientific">Cupriavidus malaysiensis</name>
    <dbReference type="NCBI Taxonomy" id="367825"/>
    <lineage>
        <taxon>Bacteria</taxon>
        <taxon>Pseudomonadati</taxon>
        <taxon>Pseudomonadota</taxon>
        <taxon>Betaproteobacteria</taxon>
        <taxon>Burkholderiales</taxon>
        <taxon>Burkholderiaceae</taxon>
        <taxon>Cupriavidus</taxon>
    </lineage>
</organism>
<dbReference type="Proteomes" id="UP000177515">
    <property type="component" value="Chromosome 1"/>
</dbReference>
<feature type="compositionally biased region" description="Basic and acidic residues" evidence="1">
    <location>
        <begin position="12"/>
        <end position="23"/>
    </location>
</feature>
<proteinExistence type="predicted"/>
<dbReference type="EMBL" id="CP017754">
    <property type="protein sequence ID" value="AOZ06018.1"/>
    <property type="molecule type" value="Genomic_DNA"/>
</dbReference>
<name>A0ABM6F3P8_9BURK</name>